<dbReference type="EMBL" id="FRCR01000003">
    <property type="protein sequence ID" value="SHM30702.1"/>
    <property type="molecule type" value="Genomic_DNA"/>
</dbReference>
<evidence type="ECO:0000313" key="3">
    <source>
        <dbReference type="Proteomes" id="UP000184375"/>
    </source>
</evidence>
<evidence type="ECO:0000256" key="1">
    <source>
        <dbReference type="SAM" id="Coils"/>
    </source>
</evidence>
<gene>
    <name evidence="2" type="ORF">SAMN05660826_00744</name>
</gene>
<sequence>MREKGRMILYILIVLLAFSISLSINKALPHYIELRSQLKAENDKLSMLKQRVENLPEIVNKKEAAMREFYELLEELNVDFDDDDSFLLSVNPPQSGLRITKFRPSEEGKLESLSYKPFEIEVAGDYGDLVGYLVYLENLKALIEIRELKIDADEKNGETIRGSFIVRLYKLGLTEGVSKSGDGLSSSNGEIYREYLPANSRNIFKKGSVKLPGMNGEK</sequence>
<organism evidence="2 3">
    <name type="scientific">Caldanaerovirga acetigignens</name>
    <dbReference type="NCBI Taxonomy" id="447595"/>
    <lineage>
        <taxon>Bacteria</taxon>
        <taxon>Bacillati</taxon>
        <taxon>Bacillota</taxon>
        <taxon>Clostridia</taxon>
        <taxon>Thermosediminibacterales</taxon>
        <taxon>Thermosediminibacteraceae</taxon>
        <taxon>Caldanaerovirga</taxon>
    </lineage>
</organism>
<evidence type="ECO:0000313" key="2">
    <source>
        <dbReference type="EMBL" id="SHM30702.1"/>
    </source>
</evidence>
<feature type="coiled-coil region" evidence="1">
    <location>
        <begin position="31"/>
        <end position="79"/>
    </location>
</feature>
<name>A0A1M7HQ63_9FIRM</name>
<protein>
    <submittedName>
        <fullName evidence="2">Pilus assembly protein, PilO</fullName>
    </submittedName>
</protein>
<dbReference type="Proteomes" id="UP000184375">
    <property type="component" value="Unassembled WGS sequence"/>
</dbReference>
<dbReference type="STRING" id="447595.SAMN05660826_00744"/>
<dbReference type="Gene3D" id="3.30.70.60">
    <property type="match status" value="1"/>
</dbReference>
<dbReference type="GO" id="GO:0043683">
    <property type="term" value="P:type IV pilus assembly"/>
    <property type="evidence" value="ECO:0007669"/>
    <property type="project" value="InterPro"/>
</dbReference>
<accession>A0A1M7HQ63</accession>
<dbReference type="Pfam" id="PF04350">
    <property type="entry name" value="PilO"/>
    <property type="match status" value="1"/>
</dbReference>
<keyword evidence="3" id="KW-1185">Reference proteome</keyword>
<keyword evidence="1" id="KW-0175">Coiled coil</keyword>
<dbReference type="InterPro" id="IPR014717">
    <property type="entry name" value="Transl_elong_EF1B/ribsomal_bS6"/>
</dbReference>
<reference evidence="3" key="1">
    <citation type="submission" date="2016-11" db="EMBL/GenBank/DDBJ databases">
        <authorList>
            <person name="Varghese N."/>
            <person name="Submissions S."/>
        </authorList>
    </citation>
    <scope>NUCLEOTIDE SEQUENCE [LARGE SCALE GENOMIC DNA]</scope>
    <source>
        <strain evidence="3">DSM 18802</strain>
    </source>
</reference>
<dbReference type="InterPro" id="IPR007445">
    <property type="entry name" value="PilO"/>
</dbReference>
<dbReference type="AlphaFoldDB" id="A0A1M7HQ63"/>
<proteinExistence type="predicted"/>
<dbReference type="GO" id="GO:0043107">
    <property type="term" value="P:type IV pilus-dependent motility"/>
    <property type="evidence" value="ECO:0007669"/>
    <property type="project" value="InterPro"/>
</dbReference>